<dbReference type="InterPro" id="IPR027417">
    <property type="entry name" value="P-loop_NTPase"/>
</dbReference>
<accession>K9H749</accession>
<feature type="domain" description="DEAD-box RNA helicase Q" evidence="14">
    <location>
        <begin position="1"/>
        <end position="29"/>
    </location>
</feature>
<feature type="compositionally biased region" description="Low complexity" evidence="11">
    <location>
        <begin position="744"/>
        <end position="776"/>
    </location>
</feature>
<evidence type="ECO:0000256" key="6">
    <source>
        <dbReference type="ARBA" id="ARBA00022840"/>
    </source>
</evidence>
<dbReference type="GO" id="GO:0005524">
    <property type="term" value="F:ATP binding"/>
    <property type="evidence" value="ECO:0007669"/>
    <property type="project" value="UniProtKB-KW"/>
</dbReference>
<feature type="region of interest" description="Disordered" evidence="11">
    <location>
        <begin position="376"/>
        <end position="469"/>
    </location>
</feature>
<dbReference type="OrthoDB" id="9805696at2"/>
<feature type="domain" description="Helicase ATP-binding" evidence="12">
    <location>
        <begin position="32"/>
        <end position="205"/>
    </location>
</feature>
<feature type="compositionally biased region" description="Low complexity" evidence="11">
    <location>
        <begin position="583"/>
        <end position="595"/>
    </location>
</feature>
<evidence type="ECO:0000256" key="3">
    <source>
        <dbReference type="ARBA" id="ARBA00022741"/>
    </source>
</evidence>
<dbReference type="InterPro" id="IPR014001">
    <property type="entry name" value="Helicase_ATP-bd"/>
</dbReference>
<dbReference type="SMART" id="SM00487">
    <property type="entry name" value="DEXDc"/>
    <property type="match status" value="1"/>
</dbReference>
<dbReference type="PROSITE" id="PS51195">
    <property type="entry name" value="Q_MOTIF"/>
    <property type="match status" value="1"/>
</dbReference>
<keyword evidence="4" id="KW-0378">Hydrolase</keyword>
<organism evidence="15 16">
    <name type="scientific">Caenispirillum salinarum AK4</name>
    <dbReference type="NCBI Taxonomy" id="1238182"/>
    <lineage>
        <taxon>Bacteria</taxon>
        <taxon>Pseudomonadati</taxon>
        <taxon>Pseudomonadota</taxon>
        <taxon>Alphaproteobacteria</taxon>
        <taxon>Rhodospirillales</taxon>
        <taxon>Novispirillaceae</taxon>
        <taxon>Caenispirillum</taxon>
    </lineage>
</organism>
<dbReference type="EC" id="3.6.4.13" evidence="1"/>
<comment type="catalytic activity">
    <reaction evidence="8">
        <text>ATP + H2O = ADP + phosphate + H(+)</text>
        <dbReference type="Rhea" id="RHEA:13065"/>
        <dbReference type="ChEBI" id="CHEBI:15377"/>
        <dbReference type="ChEBI" id="CHEBI:15378"/>
        <dbReference type="ChEBI" id="CHEBI:30616"/>
        <dbReference type="ChEBI" id="CHEBI:43474"/>
        <dbReference type="ChEBI" id="CHEBI:456216"/>
        <dbReference type="EC" id="3.6.4.13"/>
    </reaction>
</comment>
<evidence type="ECO:0000259" key="12">
    <source>
        <dbReference type="PROSITE" id="PS51192"/>
    </source>
</evidence>
<feature type="compositionally biased region" description="Low complexity" evidence="11">
    <location>
        <begin position="536"/>
        <end position="559"/>
    </location>
</feature>
<evidence type="ECO:0000256" key="9">
    <source>
        <dbReference type="ARBA" id="ARBA00074363"/>
    </source>
</evidence>
<evidence type="ECO:0000256" key="7">
    <source>
        <dbReference type="ARBA" id="ARBA00038437"/>
    </source>
</evidence>
<keyword evidence="2" id="KW-0963">Cytoplasm</keyword>
<comment type="similarity">
    <text evidence="7">Belongs to the DEAD box helicase family.</text>
</comment>
<dbReference type="InterPro" id="IPR044742">
    <property type="entry name" value="DEAD/DEAH_RhlB"/>
</dbReference>
<dbReference type="InterPro" id="IPR000629">
    <property type="entry name" value="RNA-helicase_DEAD-box_CS"/>
</dbReference>
<keyword evidence="16" id="KW-1185">Reference proteome</keyword>
<proteinExistence type="inferred from homology"/>
<dbReference type="STRING" id="1238182.C882_2740"/>
<dbReference type="Gene3D" id="3.40.50.300">
    <property type="entry name" value="P-loop containing nucleotide triphosphate hydrolases"/>
    <property type="match status" value="2"/>
</dbReference>
<evidence type="ECO:0000256" key="10">
    <source>
        <dbReference type="PROSITE-ProRule" id="PRU00552"/>
    </source>
</evidence>
<evidence type="ECO:0000256" key="11">
    <source>
        <dbReference type="SAM" id="MobiDB-lite"/>
    </source>
</evidence>
<keyword evidence="5 15" id="KW-0347">Helicase</keyword>
<dbReference type="Pfam" id="PF00271">
    <property type="entry name" value="Helicase_C"/>
    <property type="match status" value="1"/>
</dbReference>
<dbReference type="InterPro" id="IPR001650">
    <property type="entry name" value="Helicase_C-like"/>
</dbReference>
<dbReference type="GO" id="GO:0009266">
    <property type="term" value="P:response to temperature stimulus"/>
    <property type="evidence" value="ECO:0007669"/>
    <property type="project" value="UniProtKB-ARBA"/>
</dbReference>
<dbReference type="GO" id="GO:0003724">
    <property type="term" value="F:RNA helicase activity"/>
    <property type="evidence" value="ECO:0007669"/>
    <property type="project" value="UniProtKB-EC"/>
</dbReference>
<evidence type="ECO:0000259" key="14">
    <source>
        <dbReference type="PROSITE" id="PS51195"/>
    </source>
</evidence>
<dbReference type="Pfam" id="PF00270">
    <property type="entry name" value="DEAD"/>
    <property type="match status" value="1"/>
</dbReference>
<feature type="compositionally biased region" description="Basic and acidic residues" evidence="11">
    <location>
        <begin position="495"/>
        <end position="527"/>
    </location>
</feature>
<evidence type="ECO:0000313" key="16">
    <source>
        <dbReference type="Proteomes" id="UP000009881"/>
    </source>
</evidence>
<keyword evidence="3" id="KW-0547">Nucleotide-binding</keyword>
<feature type="region of interest" description="Disordered" evidence="11">
    <location>
        <begin position="492"/>
        <end position="832"/>
    </location>
</feature>
<dbReference type="CDD" id="cd00268">
    <property type="entry name" value="DEADc"/>
    <property type="match status" value="1"/>
</dbReference>
<sequence>MTFSDLGLTPETLRAIEDVGYNEPTPIQEQAIPYVLMCRDVLGIAQTGTGKTASFTLPMIDILAQGRAKARMPRSLILAPTRELASQVAENFKLYGKYHKLAMALLIGGESFKEQEAALDKGVDVLIATPGRLMDLFDRGRILLQDVKILVIDEADRMLDMGFIPDVERIVSFLPKIRQTLFFSATMDAQIRKLADAFLMNPKEIRVSPKTSTAATVKQALVIVDQHDKRRALRELLDKEDVRNAFIFCNRKRDVGVLFRSLTKHGYDAVQLHGDMPQNERTVMLDRFKKGDAKLMVCSDVAARGIDISDVSHVFNFDVPSHSEDYVHRIGRTGRAGKEGHAYTLATPEDTKYVEGIEKLIGNSIPRVEVESVETADLDADEGRGRRRGAKRGGRKADRPEKPRRSEDKQPPVAAEEPRKEEETAAPPAPQEKPDREAEVRGGDRRRPERGNGRRNSRRRDDHPAWEVEEIEMPRDAVAFGGHTPAFMLVDPEAEGLRIRAEKDRKEAEAEKRRAAAEARRAEKEAAQAEAEETAAETAEAEAPAGEDAPVVSTDAAEAAAEEPKKRRRTRRPRKSEKPAQPPAAAVDAAVQAVDEVLNGEAEGPKAPETTVEPAGEPVSMEAAPDQGTQAEVASDASGESVAEPAGEPVSTEPPAEEGAEPKGKTRRTRTTKAKATPAKPRRTAAKKDAPAEAETGEAAASADEATDAEAEAPKKKAPARRTAAKKTTTARKSTTTRTRKKAAPAADAGEKPAAPVEGEAATTATPEPAADAEAPAKPKRTRAKASTTAKKTATRKAPAKKATATRSRKKPAADEAPAPEAENAEASSASD</sequence>
<dbReference type="FunFam" id="3.40.50.300:FF:000108">
    <property type="entry name" value="ATP-dependent RNA helicase RhlE"/>
    <property type="match status" value="1"/>
</dbReference>
<dbReference type="Proteomes" id="UP000009881">
    <property type="component" value="Unassembled WGS sequence"/>
</dbReference>
<feature type="compositionally biased region" description="Basic and acidic residues" evidence="11">
    <location>
        <begin position="395"/>
        <end position="423"/>
    </location>
</feature>
<dbReference type="GO" id="GO:0005829">
    <property type="term" value="C:cytosol"/>
    <property type="evidence" value="ECO:0007669"/>
    <property type="project" value="TreeGrafter"/>
</dbReference>
<evidence type="ECO:0000256" key="5">
    <source>
        <dbReference type="ARBA" id="ARBA00022806"/>
    </source>
</evidence>
<dbReference type="InterPro" id="IPR011545">
    <property type="entry name" value="DEAD/DEAH_box_helicase_dom"/>
</dbReference>
<feature type="compositionally biased region" description="Low complexity" evidence="11">
    <location>
        <begin position="693"/>
        <end position="704"/>
    </location>
</feature>
<dbReference type="PROSITE" id="PS51194">
    <property type="entry name" value="HELICASE_CTER"/>
    <property type="match status" value="1"/>
</dbReference>
<protein>
    <recommendedName>
        <fullName evidence="9">DEAD-box ATP-dependent RNA helicase RhpA</fullName>
        <ecNumber evidence="1">3.6.4.13</ecNumber>
    </recommendedName>
</protein>
<dbReference type="AlphaFoldDB" id="K9H749"/>
<feature type="compositionally biased region" description="Basic residues" evidence="11">
    <location>
        <begin position="716"/>
        <end position="725"/>
    </location>
</feature>
<dbReference type="EMBL" id="ANHY01000030">
    <property type="protein sequence ID" value="EKV26448.1"/>
    <property type="molecule type" value="Genomic_DNA"/>
</dbReference>
<dbReference type="PANTHER" id="PTHR47959:SF13">
    <property type="entry name" value="ATP-DEPENDENT RNA HELICASE RHLE"/>
    <property type="match status" value="1"/>
</dbReference>
<evidence type="ECO:0000259" key="13">
    <source>
        <dbReference type="PROSITE" id="PS51194"/>
    </source>
</evidence>
<feature type="compositionally biased region" description="Basic residues" evidence="11">
    <location>
        <begin position="566"/>
        <end position="575"/>
    </location>
</feature>
<dbReference type="PROSITE" id="PS00039">
    <property type="entry name" value="DEAD_ATP_HELICASE"/>
    <property type="match status" value="1"/>
</dbReference>
<evidence type="ECO:0000313" key="15">
    <source>
        <dbReference type="EMBL" id="EKV26448.1"/>
    </source>
</evidence>
<dbReference type="InterPro" id="IPR014014">
    <property type="entry name" value="RNA_helicase_DEAD_Q_motif"/>
</dbReference>
<dbReference type="SMART" id="SM00490">
    <property type="entry name" value="HELICc"/>
    <property type="match status" value="1"/>
</dbReference>
<feature type="compositionally biased region" description="Basic residues" evidence="11">
    <location>
        <begin position="385"/>
        <end position="394"/>
    </location>
</feature>
<reference evidence="15 16" key="1">
    <citation type="journal article" date="2013" name="Genome Announc.">
        <title>Draft Genome Sequence of an Alphaproteobacterium, Caenispirillum salinarum AK4(T), Isolated from a Solar Saltern.</title>
        <authorList>
            <person name="Khatri I."/>
            <person name="Singh A."/>
            <person name="Korpole S."/>
            <person name="Pinnaka A.K."/>
            <person name="Subramanian S."/>
        </authorList>
    </citation>
    <scope>NUCLEOTIDE SEQUENCE [LARGE SCALE GENOMIC DNA]</scope>
    <source>
        <strain evidence="15 16">AK4</strain>
    </source>
</reference>
<evidence type="ECO:0000256" key="8">
    <source>
        <dbReference type="ARBA" id="ARBA00047984"/>
    </source>
</evidence>
<dbReference type="CDD" id="cd18787">
    <property type="entry name" value="SF2_C_DEAD"/>
    <property type="match status" value="1"/>
</dbReference>
<dbReference type="InterPro" id="IPR050079">
    <property type="entry name" value="DEAD_box_RNA_helicase"/>
</dbReference>
<evidence type="ECO:0000256" key="2">
    <source>
        <dbReference type="ARBA" id="ARBA00022490"/>
    </source>
</evidence>
<dbReference type="PATRIC" id="fig|1238182.3.peg.4291"/>
<feature type="compositionally biased region" description="Low complexity" evidence="11">
    <location>
        <begin position="815"/>
        <end position="832"/>
    </location>
</feature>
<feature type="compositionally biased region" description="Low complexity" evidence="11">
    <location>
        <begin position="726"/>
        <end position="737"/>
    </location>
</feature>
<name>K9H749_9PROT</name>
<comment type="caution">
    <text evidence="15">The sequence shown here is derived from an EMBL/GenBank/DDBJ whole genome shotgun (WGS) entry which is preliminary data.</text>
</comment>
<evidence type="ECO:0000256" key="1">
    <source>
        <dbReference type="ARBA" id="ARBA00012552"/>
    </source>
</evidence>
<feature type="domain" description="Helicase C-terminal" evidence="13">
    <location>
        <begin position="232"/>
        <end position="379"/>
    </location>
</feature>
<evidence type="ECO:0000256" key="4">
    <source>
        <dbReference type="ARBA" id="ARBA00022801"/>
    </source>
</evidence>
<dbReference type="eggNOG" id="COG0513">
    <property type="taxonomic scope" value="Bacteria"/>
</dbReference>
<feature type="short sequence motif" description="Q motif" evidence="10">
    <location>
        <begin position="1"/>
        <end position="29"/>
    </location>
</feature>
<dbReference type="GO" id="GO:0016787">
    <property type="term" value="F:hydrolase activity"/>
    <property type="evidence" value="ECO:0007669"/>
    <property type="project" value="UniProtKB-KW"/>
</dbReference>
<dbReference type="PANTHER" id="PTHR47959">
    <property type="entry name" value="ATP-DEPENDENT RNA HELICASE RHLE-RELATED"/>
    <property type="match status" value="1"/>
</dbReference>
<gene>
    <name evidence="15" type="ORF">C882_2740</name>
</gene>
<dbReference type="PROSITE" id="PS51192">
    <property type="entry name" value="HELICASE_ATP_BIND_1"/>
    <property type="match status" value="1"/>
</dbReference>
<dbReference type="RefSeq" id="WP_009542731.1">
    <property type="nucleotide sequence ID" value="NZ_ANHY01000030.1"/>
</dbReference>
<dbReference type="GO" id="GO:0042255">
    <property type="term" value="P:ribosome assembly"/>
    <property type="evidence" value="ECO:0007669"/>
    <property type="project" value="UniProtKB-ARBA"/>
</dbReference>
<dbReference type="SUPFAM" id="SSF52540">
    <property type="entry name" value="P-loop containing nucleoside triphosphate hydrolases"/>
    <property type="match status" value="1"/>
</dbReference>
<feature type="compositionally biased region" description="Basic and acidic residues" evidence="11">
    <location>
        <begin position="432"/>
        <end position="452"/>
    </location>
</feature>
<keyword evidence="6" id="KW-0067">ATP-binding</keyword>
<dbReference type="GO" id="GO:0003676">
    <property type="term" value="F:nucleic acid binding"/>
    <property type="evidence" value="ECO:0007669"/>
    <property type="project" value="InterPro"/>
</dbReference>